<name>A0A4S8JLL6_MUSBA</name>
<proteinExistence type="predicted"/>
<keyword evidence="3" id="KW-1185">Reference proteome</keyword>
<dbReference type="Proteomes" id="UP000317650">
    <property type="component" value="Chromosome 1"/>
</dbReference>
<reference evidence="2 3" key="1">
    <citation type="journal article" date="2019" name="Nat. Plants">
        <title>Genome sequencing of Musa balbisiana reveals subgenome evolution and function divergence in polyploid bananas.</title>
        <authorList>
            <person name="Yao X."/>
        </authorList>
    </citation>
    <scope>NUCLEOTIDE SEQUENCE [LARGE SCALE GENOMIC DNA]</scope>
    <source>
        <strain evidence="3">cv. DH-PKW</strain>
        <tissue evidence="2">Leaves</tissue>
    </source>
</reference>
<evidence type="ECO:0000313" key="2">
    <source>
        <dbReference type="EMBL" id="THU62559.1"/>
    </source>
</evidence>
<evidence type="ECO:0000313" key="3">
    <source>
        <dbReference type="Proteomes" id="UP000317650"/>
    </source>
</evidence>
<feature type="region of interest" description="Disordered" evidence="1">
    <location>
        <begin position="189"/>
        <end position="219"/>
    </location>
</feature>
<protein>
    <submittedName>
        <fullName evidence="2">Uncharacterized protein</fullName>
    </submittedName>
</protein>
<evidence type="ECO:0000256" key="1">
    <source>
        <dbReference type="SAM" id="MobiDB-lite"/>
    </source>
</evidence>
<dbReference type="AlphaFoldDB" id="A0A4S8JLL6"/>
<feature type="compositionally biased region" description="Polar residues" evidence="1">
    <location>
        <begin position="202"/>
        <end position="219"/>
    </location>
</feature>
<comment type="caution">
    <text evidence="2">The sequence shown here is derived from an EMBL/GenBank/DDBJ whole genome shotgun (WGS) entry which is preliminary data.</text>
</comment>
<accession>A0A4S8JLL6</accession>
<sequence>MDVTLLLASSKSTVMREGRLTRKRVRRRKNRKETPRTALSHLHCKKRNHNHHHRHHHQSFQISNNIRYSMTETRSVAVVKCWRPNIPFSCWRQTTVAAPAMKPTMVAWDKKSTMNPNAISSDATATVPTARSLELPIIAYTSGGTKLESAHAQNRWQVRELGVADPLGYGKASDCDPSDEVRLEGASAIAGKPFEDREEVLQSHQKPSRPTGSSGKNVSLRLSLNVARNVLDGGIGTCPVCSTPSTVPDGNTASEFSTVTIVEDARSESR</sequence>
<gene>
    <name evidence="2" type="ORF">C4D60_Mb01t06400</name>
</gene>
<dbReference type="EMBL" id="PYDT01000004">
    <property type="protein sequence ID" value="THU62559.1"/>
    <property type="molecule type" value="Genomic_DNA"/>
</dbReference>
<organism evidence="2 3">
    <name type="scientific">Musa balbisiana</name>
    <name type="common">Banana</name>
    <dbReference type="NCBI Taxonomy" id="52838"/>
    <lineage>
        <taxon>Eukaryota</taxon>
        <taxon>Viridiplantae</taxon>
        <taxon>Streptophyta</taxon>
        <taxon>Embryophyta</taxon>
        <taxon>Tracheophyta</taxon>
        <taxon>Spermatophyta</taxon>
        <taxon>Magnoliopsida</taxon>
        <taxon>Liliopsida</taxon>
        <taxon>Zingiberales</taxon>
        <taxon>Musaceae</taxon>
        <taxon>Musa</taxon>
    </lineage>
</organism>